<gene>
    <name evidence="1" type="ORF">BEN47_10135</name>
</gene>
<organism evidence="1 2">
    <name type="scientific">Hymenobacter lapidarius</name>
    <dbReference type="NCBI Taxonomy" id="1908237"/>
    <lineage>
        <taxon>Bacteria</taxon>
        <taxon>Pseudomonadati</taxon>
        <taxon>Bacteroidota</taxon>
        <taxon>Cytophagia</taxon>
        <taxon>Cytophagales</taxon>
        <taxon>Hymenobacteraceae</taxon>
        <taxon>Hymenobacter</taxon>
    </lineage>
</organism>
<protein>
    <submittedName>
        <fullName evidence="1">Uncharacterized protein</fullName>
    </submittedName>
</protein>
<evidence type="ECO:0000313" key="1">
    <source>
        <dbReference type="EMBL" id="OGX87886.1"/>
    </source>
</evidence>
<name>A0A1G1TAJ3_9BACT</name>
<evidence type="ECO:0000313" key="2">
    <source>
        <dbReference type="Proteomes" id="UP000176294"/>
    </source>
</evidence>
<reference evidence="1 2" key="1">
    <citation type="submission" date="2016-08" db="EMBL/GenBank/DDBJ databases">
        <title>Hymenobacter coccineus sp. nov., Hymenobacter lapidarius sp. nov. and Hymenobacter glacialis sp. nov., isolated from Antarctic soil.</title>
        <authorList>
            <person name="Sedlacek I."/>
            <person name="Kralova S."/>
            <person name="Kyrova K."/>
            <person name="Maslanova I."/>
            <person name="Stankova E."/>
            <person name="Vrbovska V."/>
            <person name="Nemec M."/>
            <person name="Bartak M."/>
            <person name="Svec P."/>
            <person name="Busse H.-J."/>
            <person name="Pantucek R."/>
        </authorList>
    </citation>
    <scope>NUCLEOTIDE SEQUENCE [LARGE SCALE GENOMIC DNA]</scope>
    <source>
        <strain evidence="1 2">CCM 8643</strain>
    </source>
</reference>
<dbReference type="Proteomes" id="UP000176294">
    <property type="component" value="Unassembled WGS sequence"/>
</dbReference>
<comment type="caution">
    <text evidence="1">The sequence shown here is derived from an EMBL/GenBank/DDBJ whole genome shotgun (WGS) entry which is preliminary data.</text>
</comment>
<accession>A0A1G1TAJ3</accession>
<keyword evidence="2" id="KW-1185">Reference proteome</keyword>
<sequence>MLVLAKGMAVHGQGNVKEITPAKLQQMRSAAAGSGADSQVVNLVNKGVDFGVSLGFNRVFERIYDVHVSPLDYKLKVTDAPASTFLLSMGLSVPLTRIREKPAKSTSAHVRGRYYRKLTETGGATKTVYYVPYGWNLVATVNLLTFNTAATGSVFNKRIDGGLGLGYRINDELQLAATFEMISYRLPRDFLIDECRDKQVISATGTLITSILPDNSDYYADRYLPSVSLKLFYLLAYKPLKQ</sequence>
<dbReference type="AlphaFoldDB" id="A0A1G1TAJ3"/>
<dbReference type="EMBL" id="MDZB01000073">
    <property type="protein sequence ID" value="OGX87886.1"/>
    <property type="molecule type" value="Genomic_DNA"/>
</dbReference>
<proteinExistence type="predicted"/>